<name>A0A5R9GEQ1_9BACL</name>
<dbReference type="Proteomes" id="UP000309676">
    <property type="component" value="Unassembled WGS sequence"/>
</dbReference>
<dbReference type="PANTHER" id="PTHR47053:SF1">
    <property type="entry name" value="MUREIN DD-ENDOPEPTIDASE MEPH-RELATED"/>
    <property type="match status" value="1"/>
</dbReference>
<gene>
    <name evidence="7" type="ORF">FE782_16940</name>
</gene>
<dbReference type="GO" id="GO:0008234">
    <property type="term" value="F:cysteine-type peptidase activity"/>
    <property type="evidence" value="ECO:0007669"/>
    <property type="project" value="UniProtKB-KW"/>
</dbReference>
<evidence type="ECO:0000256" key="2">
    <source>
        <dbReference type="ARBA" id="ARBA00022670"/>
    </source>
</evidence>
<keyword evidence="8" id="KW-1185">Reference proteome</keyword>
<evidence type="ECO:0000256" key="5">
    <source>
        <dbReference type="SAM" id="MobiDB-lite"/>
    </source>
</evidence>
<keyword evidence="2" id="KW-0645">Protease</keyword>
<protein>
    <submittedName>
        <fullName evidence="7">NlpC/P60 family protein</fullName>
    </submittedName>
</protein>
<proteinExistence type="inferred from homology"/>
<dbReference type="InterPro" id="IPR051202">
    <property type="entry name" value="Peptidase_C40"/>
</dbReference>
<dbReference type="GO" id="GO:0006508">
    <property type="term" value="P:proteolysis"/>
    <property type="evidence" value="ECO:0007669"/>
    <property type="project" value="UniProtKB-KW"/>
</dbReference>
<comment type="similarity">
    <text evidence="1">Belongs to the peptidase C40 family.</text>
</comment>
<dbReference type="OrthoDB" id="9813118at2"/>
<organism evidence="7 8">
    <name type="scientific">Paenibacillus antri</name>
    <dbReference type="NCBI Taxonomy" id="2582848"/>
    <lineage>
        <taxon>Bacteria</taxon>
        <taxon>Bacillati</taxon>
        <taxon>Bacillota</taxon>
        <taxon>Bacilli</taxon>
        <taxon>Bacillales</taxon>
        <taxon>Paenibacillaceae</taxon>
        <taxon>Paenibacillus</taxon>
    </lineage>
</organism>
<dbReference type="PROSITE" id="PS51935">
    <property type="entry name" value="NLPC_P60"/>
    <property type="match status" value="1"/>
</dbReference>
<dbReference type="InterPro" id="IPR038765">
    <property type="entry name" value="Papain-like_cys_pep_sf"/>
</dbReference>
<evidence type="ECO:0000256" key="4">
    <source>
        <dbReference type="ARBA" id="ARBA00022807"/>
    </source>
</evidence>
<dbReference type="PANTHER" id="PTHR47053">
    <property type="entry name" value="MUREIN DD-ENDOPEPTIDASE MEPH-RELATED"/>
    <property type="match status" value="1"/>
</dbReference>
<comment type="caution">
    <text evidence="7">The sequence shown here is derived from an EMBL/GenBank/DDBJ whole genome shotgun (WGS) entry which is preliminary data.</text>
</comment>
<dbReference type="EMBL" id="VCIW01000011">
    <property type="protein sequence ID" value="TLS51153.1"/>
    <property type="molecule type" value="Genomic_DNA"/>
</dbReference>
<dbReference type="InterPro" id="IPR000064">
    <property type="entry name" value="NLP_P60_dom"/>
</dbReference>
<dbReference type="Gene3D" id="3.90.1720.10">
    <property type="entry name" value="endopeptidase domain like (from Nostoc punctiforme)"/>
    <property type="match status" value="1"/>
</dbReference>
<sequence>MMLPVSSATDLFAEEMVFETGADGLTLFPSDGAELGRDTDGPDAEQVDPSLDFADDPNDPFKGDDAEGAFASEEEAEAALGALEALAADPEAVPALKNININAMIRTAKKYLGVPYRFGAGPYPKTNRFDCSSYTRYVFAKYGIDLPRTARAQARIGKTVSRKSLRKGDLLYFYVPGRFKSNKTIGHVGIYIGNRMMIHANTEPKNGVQLRSIDRAFWKKTFITAKRIAY</sequence>
<evidence type="ECO:0000259" key="6">
    <source>
        <dbReference type="PROSITE" id="PS51935"/>
    </source>
</evidence>
<keyword evidence="3" id="KW-0378">Hydrolase</keyword>
<reference evidence="7 8" key="1">
    <citation type="submission" date="2019-05" db="EMBL/GenBank/DDBJ databases">
        <authorList>
            <person name="Narsing Rao M.P."/>
            <person name="Li W.J."/>
        </authorList>
    </citation>
    <scope>NUCLEOTIDE SEQUENCE [LARGE SCALE GENOMIC DNA]</scope>
    <source>
        <strain evidence="7 8">SYSU_K30003</strain>
    </source>
</reference>
<keyword evidence="4" id="KW-0788">Thiol protease</keyword>
<evidence type="ECO:0000313" key="8">
    <source>
        <dbReference type="Proteomes" id="UP000309676"/>
    </source>
</evidence>
<dbReference type="AlphaFoldDB" id="A0A5R9GEQ1"/>
<evidence type="ECO:0000256" key="3">
    <source>
        <dbReference type="ARBA" id="ARBA00022801"/>
    </source>
</evidence>
<dbReference type="Pfam" id="PF00877">
    <property type="entry name" value="NLPC_P60"/>
    <property type="match status" value="1"/>
</dbReference>
<accession>A0A5R9GEQ1</accession>
<dbReference type="SUPFAM" id="SSF54001">
    <property type="entry name" value="Cysteine proteinases"/>
    <property type="match status" value="1"/>
</dbReference>
<evidence type="ECO:0000256" key="1">
    <source>
        <dbReference type="ARBA" id="ARBA00007074"/>
    </source>
</evidence>
<feature type="domain" description="NlpC/P60" evidence="6">
    <location>
        <begin position="98"/>
        <end position="229"/>
    </location>
</feature>
<evidence type="ECO:0000313" key="7">
    <source>
        <dbReference type="EMBL" id="TLS51153.1"/>
    </source>
</evidence>
<feature type="region of interest" description="Disordered" evidence="5">
    <location>
        <begin position="28"/>
        <end position="66"/>
    </location>
</feature>